<dbReference type="AlphaFoldDB" id="A0AAP6L324"/>
<dbReference type="GO" id="GO:0016757">
    <property type="term" value="F:glycosyltransferase activity"/>
    <property type="evidence" value="ECO:0007669"/>
    <property type="project" value="UniProtKB-KW"/>
</dbReference>
<proteinExistence type="predicted"/>
<accession>A0AAP6L324</accession>
<feature type="domain" description="PRTase-CE" evidence="1">
    <location>
        <begin position="56"/>
        <end position="257"/>
    </location>
</feature>
<dbReference type="EMBL" id="JAWZXF010000008">
    <property type="protein sequence ID" value="MDX7921938.1"/>
    <property type="molecule type" value="Genomic_DNA"/>
</dbReference>
<dbReference type="RefSeq" id="WP_319916868.1">
    <property type="nucleotide sequence ID" value="NZ_JAWZXF010000008.1"/>
</dbReference>
<dbReference type="InterPro" id="IPR029057">
    <property type="entry name" value="PRTase-like"/>
</dbReference>
<dbReference type="Proteomes" id="UP001285835">
    <property type="component" value="Unassembled WGS sequence"/>
</dbReference>
<comment type="caution">
    <text evidence="2">The sequence shown here is derived from an EMBL/GenBank/DDBJ whole genome shotgun (WGS) entry which is preliminary data.</text>
</comment>
<keyword evidence="2" id="KW-0808">Transferase</keyword>
<gene>
    <name evidence="2" type="ORF">SJS82_08335</name>
</gene>
<sequence>MTERFDWLKQKYYTPGLHGLASEYSGEDEKAALELLFERFTHNDYNERDDAIEKLAELIIERNFLPEDTMIIGTAKGTEADGAMAGLYLLKPLLSEINLDWSERNISPVLKHATEMCLNDNIKNIVVFDDFIGSGKTLVDNIQKLKSDLNSKRNANYNILVAAFAGMEFGINHITNTLNVEVTCPIRLIKGISDYNTENREKIKSIVLKMEEILGQNWNNLKLRTFSFGYKKSEALYALIRSNCSNNVFPIFWWPKNLDGTHRVTLLKRLR</sequence>
<evidence type="ECO:0000259" key="1">
    <source>
        <dbReference type="Pfam" id="PF24390"/>
    </source>
</evidence>
<keyword evidence="2" id="KW-0328">Glycosyltransferase</keyword>
<dbReference type="CDD" id="cd06223">
    <property type="entry name" value="PRTases_typeI"/>
    <property type="match status" value="1"/>
</dbReference>
<dbReference type="Pfam" id="PF24390">
    <property type="entry name" value="PRTase-CE"/>
    <property type="match status" value="1"/>
</dbReference>
<evidence type="ECO:0000313" key="2">
    <source>
        <dbReference type="EMBL" id="MDX7921938.1"/>
    </source>
</evidence>
<name>A0AAP6L324_AERME</name>
<reference evidence="2" key="1">
    <citation type="submission" date="2023-11" db="EMBL/GenBank/DDBJ databases">
        <title>WGS of Aeromonas in Northern Israel.</title>
        <authorList>
            <person name="Hershko Y."/>
        </authorList>
    </citation>
    <scope>NUCLEOTIDE SEQUENCE</scope>
    <source>
        <strain evidence="2">02297</strain>
    </source>
</reference>
<dbReference type="SUPFAM" id="SSF53271">
    <property type="entry name" value="PRTase-like"/>
    <property type="match status" value="1"/>
</dbReference>
<dbReference type="InterPro" id="IPR000836">
    <property type="entry name" value="PRTase_dom"/>
</dbReference>
<protein>
    <submittedName>
        <fullName evidence="2">Phosphoribosyltransferase</fullName>
    </submittedName>
</protein>
<organism evidence="2 3">
    <name type="scientific">Aeromonas media</name>
    <dbReference type="NCBI Taxonomy" id="651"/>
    <lineage>
        <taxon>Bacteria</taxon>
        <taxon>Pseudomonadati</taxon>
        <taxon>Pseudomonadota</taxon>
        <taxon>Gammaproteobacteria</taxon>
        <taxon>Aeromonadales</taxon>
        <taxon>Aeromonadaceae</taxon>
        <taxon>Aeromonas</taxon>
    </lineage>
</organism>
<dbReference type="InterPro" id="IPR056920">
    <property type="entry name" value="PRTase-CE"/>
</dbReference>
<evidence type="ECO:0000313" key="3">
    <source>
        <dbReference type="Proteomes" id="UP001285835"/>
    </source>
</evidence>